<dbReference type="STRING" id="4537.A0A0E0MCI2"/>
<feature type="signal peptide" evidence="3">
    <location>
        <begin position="1"/>
        <end position="25"/>
    </location>
</feature>
<dbReference type="Pfam" id="PF06830">
    <property type="entry name" value="Root_cap"/>
    <property type="match status" value="1"/>
</dbReference>
<reference evidence="4" key="2">
    <citation type="submission" date="2018-05" db="EMBL/GenBank/DDBJ databases">
        <title>OpunRS2 (Oryza punctata Reference Sequence Version 2).</title>
        <authorList>
            <person name="Zhang J."/>
            <person name="Kudrna D."/>
            <person name="Lee S."/>
            <person name="Talag J."/>
            <person name="Welchert J."/>
            <person name="Wing R.A."/>
        </authorList>
    </citation>
    <scope>NUCLEOTIDE SEQUENCE [LARGE SCALE GENOMIC DNA]</scope>
</reference>
<evidence type="ECO:0000313" key="4">
    <source>
        <dbReference type="EnsemblPlants" id="OPUNC11G02920.1"/>
    </source>
</evidence>
<keyword evidence="2" id="KW-0472">Membrane</keyword>
<keyword evidence="2" id="KW-1133">Transmembrane helix</keyword>
<reference evidence="4" key="1">
    <citation type="submission" date="2015-04" db="UniProtKB">
        <authorList>
            <consortium name="EnsemblPlants"/>
        </authorList>
    </citation>
    <scope>IDENTIFICATION</scope>
</reference>
<keyword evidence="5" id="KW-1185">Reference proteome</keyword>
<dbReference type="AlphaFoldDB" id="A0A0E0MCI2"/>
<accession>A0A0E0MCI2</accession>
<keyword evidence="3" id="KW-0732">Signal</keyword>
<dbReference type="OMA" id="SGKMMEC"/>
<dbReference type="PANTHER" id="PTHR31656">
    <property type="entry name" value="ROOT CAP DOMAIN-CONTAINING PROTEIN"/>
    <property type="match status" value="1"/>
</dbReference>
<sequence length="420" mass="44747">MAPRLSAVALAALLLLAVAAAAAAAQPKPKPGKGGKPEERETPEKKKKPINVKCQESRRVYPYCSGKMMECPATCPTSCYVDCESCKPVCVMAPRLSAVALAALLLLAVAAAAAAAQPKPKPGKGGKPEERETPEKKKKPINVKCQESRRVYPYCSGKMMECPATCPTSCYVDCESCKPVCVCNVPGACGDPRFIGGDGNAFYFHGRRDADFCVVSDRDLHINAHFIGKRGADGMSRDFTWIQAIAVLFDGGRHRLYVGAMKTATWDDDVDRLEVIVDGEPVLLPEDADATWTSAAVPALSVTRTKAANGVLVVLDGQFKVRANAVPITAEDSRVHRYGVTADDCLAHLDLAFKFDALTGDVHGVVGQTYRSDYVNKFDVRASMPTLGGDHSFATSGLFAADCAVSRFGHGRGAAVAMAA</sequence>
<evidence type="ECO:0000313" key="5">
    <source>
        <dbReference type="Proteomes" id="UP000026962"/>
    </source>
</evidence>
<feature type="chain" id="PRO_5002367391" evidence="3">
    <location>
        <begin position="26"/>
        <end position="420"/>
    </location>
</feature>
<dbReference type="eggNOG" id="ENOG502QUGT">
    <property type="taxonomic scope" value="Eukaryota"/>
</dbReference>
<feature type="region of interest" description="Disordered" evidence="1">
    <location>
        <begin position="24"/>
        <end position="51"/>
    </location>
</feature>
<dbReference type="EnsemblPlants" id="OPUNC11G02920.1">
    <property type="protein sequence ID" value="OPUNC11G02920.1"/>
    <property type="gene ID" value="OPUNC11G02920"/>
</dbReference>
<name>A0A0E0MCI2_ORYPU</name>
<dbReference type="Gramene" id="OPUNC11G02920.1">
    <property type="protein sequence ID" value="OPUNC11G02920.1"/>
    <property type="gene ID" value="OPUNC11G02920"/>
</dbReference>
<feature type="compositionally biased region" description="Basic and acidic residues" evidence="1">
    <location>
        <begin position="126"/>
        <end position="135"/>
    </location>
</feature>
<keyword evidence="2" id="KW-0812">Transmembrane</keyword>
<feature type="compositionally biased region" description="Basic and acidic residues" evidence="1">
    <location>
        <begin position="35"/>
        <end position="44"/>
    </location>
</feature>
<evidence type="ECO:0000256" key="3">
    <source>
        <dbReference type="SAM" id="SignalP"/>
    </source>
</evidence>
<proteinExistence type="predicted"/>
<dbReference type="InterPro" id="IPR009646">
    <property type="entry name" value="Root_cap"/>
</dbReference>
<dbReference type="Proteomes" id="UP000026962">
    <property type="component" value="Chromosome 11"/>
</dbReference>
<dbReference type="HOGENOM" id="CLU_018422_4_1_1"/>
<evidence type="ECO:0000256" key="2">
    <source>
        <dbReference type="SAM" id="Phobius"/>
    </source>
</evidence>
<evidence type="ECO:0000256" key="1">
    <source>
        <dbReference type="SAM" id="MobiDB-lite"/>
    </source>
</evidence>
<organism evidence="4">
    <name type="scientific">Oryza punctata</name>
    <name type="common">Red rice</name>
    <dbReference type="NCBI Taxonomy" id="4537"/>
    <lineage>
        <taxon>Eukaryota</taxon>
        <taxon>Viridiplantae</taxon>
        <taxon>Streptophyta</taxon>
        <taxon>Embryophyta</taxon>
        <taxon>Tracheophyta</taxon>
        <taxon>Spermatophyta</taxon>
        <taxon>Magnoliopsida</taxon>
        <taxon>Liliopsida</taxon>
        <taxon>Poales</taxon>
        <taxon>Poaceae</taxon>
        <taxon>BOP clade</taxon>
        <taxon>Oryzoideae</taxon>
        <taxon>Oryzeae</taxon>
        <taxon>Oryzinae</taxon>
        <taxon>Oryza</taxon>
    </lineage>
</organism>
<protein>
    <submittedName>
        <fullName evidence="4">Uncharacterized protein</fullName>
    </submittedName>
</protein>
<feature type="region of interest" description="Disordered" evidence="1">
    <location>
        <begin position="117"/>
        <end position="140"/>
    </location>
</feature>
<feature type="transmembrane region" description="Helical" evidence="2">
    <location>
        <begin position="96"/>
        <end position="116"/>
    </location>
</feature>